<evidence type="ECO:0000256" key="3">
    <source>
        <dbReference type="SAM" id="SignalP"/>
    </source>
</evidence>
<sequence>MSLRILLSFLLFIKLGVFSLTINTSPKPNPFTVDLDKIVEKGKHNKRSPQNAIILPTPSKFSNRNPELTERDLRQALLCSKKTTDGLEICKSKRISDLDNASISSASTFNYEFEIPKGAEKESLKFKNNKELNKGNDENISEMLEEAINNMDNQRRSTLDELERIKKPRKLPREMNDDDREKARNKNSNEVPFLTGIKLIDEIISPKKRASFSQDEEEESQERTPKISPIPKSDSKNLPKPSKDTNEEVSQTTDGRIPSTPTAKIVPPKPAARRIFQASGAQGITQPTTSRRNVNKSLEEKQDNKKKTAEKEKKNRKLKIKNVFGPNIFKLFKKKEEQKPARKIIISRPILQTLTEETDDEQIKGAGATDRTRTISNTGGKTLNSFKGEESDEEKKTRQDPFRRSKSQLSNVMETEEENQMVKNIKKRKSPSLKSLDSAQKQDSEQESDRVTPRPQSSQSEARRRENASESERRSLSPASRSVSRISIPESIPSVGSDNVFFDSDDPSNSLIIDLKDDILPEIEHKKKYSQEFRDSADIDPFSDSEFSNSYPSVSFQDNLQGVSTGLAEQQNKRVYEKFVPGRGFDKILQKKLINTYDSGDEFVENSVFSRMKNKVMRRHNEDKRKKERSKGIPSRVITKEDAKKFGSSIQRESQVVNPFEISPGISDIVGENSGSMILSETAGSSSKNSEAKAESIEPVNNGEEVDRDSIRKMIDKYRDLEMKKSDIESDSESSNGFDMGNQLVPIQNPLEVITYNDELKELKYARDDFFRNKFLQGLAEEAKKEESDKLSSQIAEKEALLQELEKISLELDKKRNQLNEEEEPINEGSRSEYQEMGTDEPENSVEPEETDKKNASTEMDTMKYEEPIYPEGSLKLDEDAVILGAERKESNKGIVVLDPENANYEIYFDNKTGQEEDGLVPSMEYYNEEEGLMPIQQSDKLADSEGLAPVGGFSKIQELQAFEENDRSLLPPPEESNIPFEEIYLTKHPELLNTDTVGNVSREKAIKKAFGKKQTKGGVLRKREFENFDLSNDAIERLKRNPFKTPEEKERIFRIIRAKEELNNLRKEEKKKKEAKKQNIEFEESSIEASELYPVESTKNTQKPTINRVSDESLMAGDFEEASEESETLGIKEPMKMVVGKKVDFSESTDASASNGEESEFAVEVGLARLNAIKAAERKENREKQARSGHIHYAPYVPRRAESATNKSVVARNVKTNKIHKSTQTSQKRILRGKK</sequence>
<feature type="region of interest" description="Disordered" evidence="2">
    <location>
        <begin position="150"/>
        <end position="189"/>
    </location>
</feature>
<proteinExistence type="predicted"/>
<feature type="compositionally biased region" description="Basic and acidic residues" evidence="2">
    <location>
        <begin position="461"/>
        <end position="475"/>
    </location>
</feature>
<organism evidence="4 5">
    <name type="scientific">Cryptosporidium parvum</name>
    <dbReference type="NCBI Taxonomy" id="5807"/>
    <lineage>
        <taxon>Eukaryota</taxon>
        <taxon>Sar</taxon>
        <taxon>Alveolata</taxon>
        <taxon>Apicomplexa</taxon>
        <taxon>Conoidasida</taxon>
        <taxon>Coccidia</taxon>
        <taxon>Eucoccidiorida</taxon>
        <taxon>Eimeriorina</taxon>
        <taxon>Cryptosporidiidae</taxon>
        <taxon>Cryptosporidium</taxon>
    </lineage>
</organism>
<evidence type="ECO:0000313" key="5">
    <source>
        <dbReference type="Proteomes" id="UP000593906"/>
    </source>
</evidence>
<reference evidence="4 5" key="1">
    <citation type="submission" date="2019-09" db="EMBL/GenBank/DDBJ databases">
        <title>Consistent, comparative and evidence-based genome assembly and annotation for Cryptosporidium parvum, C. hominis and C. tyzzeri.</title>
        <authorList>
            <person name="Baptista R.P."/>
            <person name="Li Y."/>
            <person name="Sateriale A."/>
            <person name="Ansell B."/>
            <person name="Jex A."/>
            <person name="Sanders M."/>
            <person name="Brooks K."/>
            <person name="Tracey A."/>
            <person name="Berriman M."/>
            <person name="Striepen B."/>
            <person name="Cotton J.A."/>
            <person name="Kissinger J.C."/>
        </authorList>
    </citation>
    <scope>NUCLEOTIDE SEQUENCE [LARGE SCALE GENOMIC DNA]</scope>
    <source>
        <strain evidence="4 5">IOWA-ATCC</strain>
    </source>
</reference>
<feature type="region of interest" description="Disordered" evidence="2">
    <location>
        <begin position="208"/>
        <end position="317"/>
    </location>
</feature>
<feature type="compositionally biased region" description="Polar residues" evidence="2">
    <location>
        <begin position="279"/>
        <end position="296"/>
    </location>
</feature>
<dbReference type="AlphaFoldDB" id="A0A7S7RED9"/>
<evidence type="ECO:0000313" key="4">
    <source>
        <dbReference type="EMBL" id="QOY40300.1"/>
    </source>
</evidence>
<feature type="compositionally biased region" description="Acidic residues" evidence="2">
    <location>
        <begin position="838"/>
        <end position="850"/>
    </location>
</feature>
<accession>A0A7S7RED9</accession>
<protein>
    <submittedName>
        <fullName evidence="4">Uncharacterized protein</fullName>
    </submittedName>
</protein>
<feature type="compositionally biased region" description="Basic and acidic residues" evidence="2">
    <location>
        <begin position="233"/>
        <end position="246"/>
    </location>
</feature>
<feature type="compositionally biased region" description="Basic and acidic residues" evidence="2">
    <location>
        <begin position="153"/>
        <end position="184"/>
    </location>
</feature>
<feature type="region of interest" description="Disordered" evidence="2">
    <location>
        <begin position="1094"/>
        <end position="1132"/>
    </location>
</feature>
<feature type="compositionally biased region" description="Polar residues" evidence="2">
    <location>
        <begin position="1098"/>
        <end position="1109"/>
    </location>
</feature>
<feature type="region of interest" description="Disordered" evidence="2">
    <location>
        <begin position="1179"/>
        <end position="1236"/>
    </location>
</feature>
<feature type="compositionally biased region" description="Basic and acidic residues" evidence="2">
    <location>
        <begin position="440"/>
        <end position="452"/>
    </location>
</feature>
<feature type="chain" id="PRO_5030705966" evidence="3">
    <location>
        <begin position="20"/>
        <end position="1236"/>
    </location>
</feature>
<feature type="compositionally biased region" description="Basic and acidic residues" evidence="2">
    <location>
        <begin position="387"/>
        <end position="403"/>
    </location>
</feature>
<dbReference type="VEuPathDB" id="CryptoDB:CPATCC_0005610"/>
<feature type="region of interest" description="Disordered" evidence="2">
    <location>
        <begin position="357"/>
        <end position="503"/>
    </location>
</feature>
<dbReference type="EMBL" id="CP044415">
    <property type="protein sequence ID" value="QOY40300.1"/>
    <property type="molecule type" value="Genomic_DNA"/>
</dbReference>
<feature type="compositionally biased region" description="Basic and acidic residues" evidence="2">
    <location>
        <begin position="297"/>
        <end position="313"/>
    </location>
</feature>
<feature type="compositionally biased region" description="Polar residues" evidence="2">
    <location>
        <begin position="248"/>
        <end position="262"/>
    </location>
</feature>
<feature type="region of interest" description="Disordered" evidence="2">
    <location>
        <begin position="616"/>
        <end position="650"/>
    </location>
</feature>
<name>A0A7S7RED9_CRYPV</name>
<feature type="coiled-coil region" evidence="1">
    <location>
        <begin position="1056"/>
        <end position="1087"/>
    </location>
</feature>
<dbReference type="Proteomes" id="UP000593906">
    <property type="component" value="Chromosome 8"/>
</dbReference>
<feature type="region of interest" description="Disordered" evidence="2">
    <location>
        <begin position="680"/>
        <end position="700"/>
    </location>
</feature>
<feature type="compositionally biased region" description="Basic and acidic residues" evidence="2">
    <location>
        <begin position="851"/>
        <end position="867"/>
    </location>
</feature>
<keyword evidence="3" id="KW-0732">Signal</keyword>
<feature type="compositionally biased region" description="Acidic residues" evidence="2">
    <location>
        <begin position="1119"/>
        <end position="1128"/>
    </location>
</feature>
<gene>
    <name evidence="4" type="ORF">CPATCC_004412</name>
</gene>
<evidence type="ECO:0000256" key="1">
    <source>
        <dbReference type="SAM" id="Coils"/>
    </source>
</evidence>
<keyword evidence="1" id="KW-0175">Coiled coil</keyword>
<feature type="signal peptide" evidence="3">
    <location>
        <begin position="1"/>
        <end position="19"/>
    </location>
</feature>
<feature type="compositionally biased region" description="Polar residues" evidence="2">
    <location>
        <begin position="374"/>
        <end position="385"/>
    </location>
</feature>
<feature type="region of interest" description="Disordered" evidence="2">
    <location>
        <begin position="812"/>
        <end position="872"/>
    </location>
</feature>
<evidence type="ECO:0000256" key="2">
    <source>
        <dbReference type="SAM" id="MobiDB-lite"/>
    </source>
</evidence>